<dbReference type="Proteomes" id="UP000677913">
    <property type="component" value="Unassembled WGS sequence"/>
</dbReference>
<protein>
    <submittedName>
        <fullName evidence="1">Uncharacterized protein</fullName>
    </submittedName>
</protein>
<dbReference type="RefSeq" id="WP_211465488.1">
    <property type="nucleotide sequence ID" value="NZ_JAGSXH010000013.1"/>
</dbReference>
<dbReference type="EMBL" id="JAGSXH010000013">
    <property type="protein sequence ID" value="MBS2962623.1"/>
    <property type="molecule type" value="Genomic_DNA"/>
</dbReference>
<gene>
    <name evidence="1" type="ORF">KGA66_06160</name>
</gene>
<evidence type="ECO:0000313" key="2">
    <source>
        <dbReference type="Proteomes" id="UP000677913"/>
    </source>
</evidence>
<sequence length="149" mass="15765">MTAPTDARVFAAVELDADAIEHAMHEERLVDLGLCSDAQVREQIAVSVAQAGGGEHAMAALAAADYCDAPEAYARRRQAALWRACQLHGREDLYWALHGPARPQAPAPALSAMRCALPGCVSGAPFEAVGALPLCPEHRAAGWQEVGVR</sequence>
<name>A0A8J7WI20_9ACTN</name>
<dbReference type="AlphaFoldDB" id="A0A8J7WI20"/>
<reference evidence="1" key="1">
    <citation type="submission" date="2021-04" db="EMBL/GenBank/DDBJ databases">
        <title>Genome based classification of Actinospica acidithermotolerans sp. nov., an actinobacterium isolated from an Indonesian hot spring.</title>
        <authorList>
            <person name="Kusuma A.B."/>
            <person name="Putra K.E."/>
            <person name="Nafisah S."/>
            <person name="Loh J."/>
            <person name="Nouioui I."/>
            <person name="Goodfellow M."/>
        </authorList>
    </citation>
    <scope>NUCLEOTIDE SEQUENCE</scope>
    <source>
        <strain evidence="1">DSM 45618</strain>
    </source>
</reference>
<evidence type="ECO:0000313" key="1">
    <source>
        <dbReference type="EMBL" id="MBS2962623.1"/>
    </source>
</evidence>
<accession>A0A8J7WI20</accession>
<proteinExistence type="predicted"/>
<keyword evidence="2" id="KW-1185">Reference proteome</keyword>
<comment type="caution">
    <text evidence="1">The sequence shown here is derived from an EMBL/GenBank/DDBJ whole genome shotgun (WGS) entry which is preliminary data.</text>
</comment>
<organism evidence="1 2">
    <name type="scientific">Actinocrinis puniceicyclus</name>
    <dbReference type="NCBI Taxonomy" id="977794"/>
    <lineage>
        <taxon>Bacteria</taxon>
        <taxon>Bacillati</taxon>
        <taxon>Actinomycetota</taxon>
        <taxon>Actinomycetes</taxon>
        <taxon>Catenulisporales</taxon>
        <taxon>Actinospicaceae</taxon>
        <taxon>Actinocrinis</taxon>
    </lineage>
</organism>